<dbReference type="PANTHER" id="PTHR12993">
    <property type="entry name" value="N-ACETYLGLUCOSAMINYL-PHOSPHATIDYLINOSITOL DE-N-ACETYLASE-RELATED"/>
    <property type="match status" value="1"/>
</dbReference>
<evidence type="ECO:0000313" key="3">
    <source>
        <dbReference type="Proteomes" id="UP001569963"/>
    </source>
</evidence>
<dbReference type="EMBL" id="JAXCEI010000019">
    <property type="protein sequence ID" value="MFA1543533.1"/>
    <property type="molecule type" value="Genomic_DNA"/>
</dbReference>
<accession>A0ABV4QK30</accession>
<dbReference type="SUPFAM" id="SSF102588">
    <property type="entry name" value="LmbE-like"/>
    <property type="match status" value="1"/>
</dbReference>
<dbReference type="Pfam" id="PF02585">
    <property type="entry name" value="PIG-L"/>
    <property type="match status" value="1"/>
</dbReference>
<evidence type="ECO:0000313" key="2">
    <source>
        <dbReference type="EMBL" id="MFA1543533.1"/>
    </source>
</evidence>
<name>A0ABV4QK30_9ACTN</name>
<dbReference type="InterPro" id="IPR003737">
    <property type="entry name" value="GlcNAc_PI_deacetylase-related"/>
</dbReference>
<dbReference type="Gene3D" id="3.40.50.10320">
    <property type="entry name" value="LmbE-like"/>
    <property type="match status" value="1"/>
</dbReference>
<organism evidence="2 3">
    <name type="scientific">Actinomadura monticuli</name>
    <dbReference type="NCBI Taxonomy" id="3097367"/>
    <lineage>
        <taxon>Bacteria</taxon>
        <taxon>Bacillati</taxon>
        <taxon>Actinomycetota</taxon>
        <taxon>Actinomycetes</taxon>
        <taxon>Streptosporangiales</taxon>
        <taxon>Thermomonosporaceae</taxon>
        <taxon>Actinomadura</taxon>
    </lineage>
</organism>
<dbReference type="InterPro" id="IPR024078">
    <property type="entry name" value="LmbE-like_dom_sf"/>
</dbReference>
<evidence type="ECO:0000256" key="1">
    <source>
        <dbReference type="ARBA" id="ARBA00022833"/>
    </source>
</evidence>
<dbReference type="RefSeq" id="WP_371954030.1">
    <property type="nucleotide sequence ID" value="NZ_JAXCEI010000019.1"/>
</dbReference>
<comment type="caution">
    <text evidence="2">The sequence shown here is derived from an EMBL/GenBank/DDBJ whole genome shotgun (WGS) entry which is preliminary data.</text>
</comment>
<gene>
    <name evidence="2" type="ORF">SM611_31795</name>
</gene>
<keyword evidence="3" id="KW-1185">Reference proteome</keyword>
<keyword evidence="1" id="KW-0862">Zinc</keyword>
<reference evidence="2 3" key="1">
    <citation type="submission" date="2023-11" db="EMBL/GenBank/DDBJ databases">
        <title>Actinomadura monticuli sp. nov., isolated from volcanic ash.</title>
        <authorList>
            <person name="Lee S.D."/>
            <person name="Yang H."/>
            <person name="Kim I.S."/>
        </authorList>
    </citation>
    <scope>NUCLEOTIDE SEQUENCE [LARGE SCALE GENOMIC DNA]</scope>
    <source>
        <strain evidence="2 3">DLS-62</strain>
    </source>
</reference>
<sequence>MVSGGSAWPDSVLAVMGHPDDAELWAGGALALHAEHGARVAIVVASHGPVRDAEAAAGAAVLGAEIHSVPELQSEVLAGILRSLRPEVLITHSLTDTHPDHHRTGRTVLEALPDPVIETGRPRRVYGCETYNGLTLDGPTSPGTIIDVSSTFAKKRRALSVHNSQPIEDHFGPMAETLARLWGARIGVAYAEQFTPIPVLGRLPSISHL</sequence>
<proteinExistence type="predicted"/>
<dbReference type="PANTHER" id="PTHR12993:SF11">
    <property type="entry name" value="N-ACETYLGLUCOSAMINYL-PHOSPHATIDYLINOSITOL DE-N-ACETYLASE"/>
    <property type="match status" value="1"/>
</dbReference>
<dbReference type="Proteomes" id="UP001569963">
    <property type="component" value="Unassembled WGS sequence"/>
</dbReference>
<protein>
    <submittedName>
        <fullName evidence="2">PIG-L family deacetylase</fullName>
    </submittedName>
</protein>